<dbReference type="Gene3D" id="1.10.1410.10">
    <property type="match status" value="1"/>
</dbReference>
<evidence type="ECO:0000313" key="3">
    <source>
        <dbReference type="EMBL" id="TNV78011.1"/>
    </source>
</evidence>
<organism evidence="3 4">
    <name type="scientific">Halteria grandinella</name>
    <dbReference type="NCBI Taxonomy" id="5974"/>
    <lineage>
        <taxon>Eukaryota</taxon>
        <taxon>Sar</taxon>
        <taxon>Alveolata</taxon>
        <taxon>Ciliophora</taxon>
        <taxon>Intramacronucleata</taxon>
        <taxon>Spirotrichea</taxon>
        <taxon>Stichotrichia</taxon>
        <taxon>Sporadotrichida</taxon>
        <taxon>Halteriidae</taxon>
        <taxon>Halteria</taxon>
    </lineage>
</organism>
<sequence>MKKQSAPNTPRRKPTNVSFNAVEDIKMISPVKSPHKPYTQGTELPDYPPWTSRETRELFEKAQELEAKKKTDKARSLLSSYYHNEALEFTTWAQLTPKELSLRLSILSELESLIKSHIPLASVALFGSTANRLALPGSDIDILISLPLVTVSHTYGLLYESIVAILQGSDLVEQVEAIRTAAVPIVQARHKATGISVDIVIEREDGLQGLCLVMALQKAYVELRPIYIIVKAMVSYKQVHKPWRGGVGSFVLINMIVSYLQHKLYKPKALGTLSTEPTLPELVIGFLRFFGEDLNMRRVGLSILGGGYLFDRRDDSLACGESNSAICPMIKSPLVPTDDLGTSVRQFQKILRPLFNAAAYAMMHWFAAPESDDDPYSESNKEVKRHVSFVEMLLPEARKMRK</sequence>
<reference evidence="3" key="1">
    <citation type="submission" date="2019-06" db="EMBL/GenBank/DDBJ databases">
        <authorList>
            <person name="Zheng W."/>
        </authorList>
    </citation>
    <scope>NUCLEOTIDE SEQUENCE</scope>
    <source>
        <strain evidence="3">QDHG01</strain>
    </source>
</reference>
<name>A0A8J8NPS4_HALGN</name>
<dbReference type="InterPro" id="IPR043519">
    <property type="entry name" value="NT_sf"/>
</dbReference>
<dbReference type="Pfam" id="PF22600">
    <property type="entry name" value="MTPAP-like_central"/>
    <property type="match status" value="1"/>
</dbReference>
<dbReference type="PANTHER" id="PTHR23092">
    <property type="entry name" value="POLY(A) RNA POLYMERASE"/>
    <property type="match status" value="1"/>
</dbReference>
<dbReference type="GO" id="GO:1990817">
    <property type="term" value="F:poly(A) RNA polymerase activity"/>
    <property type="evidence" value="ECO:0007669"/>
    <property type="project" value="InterPro"/>
</dbReference>
<dbReference type="InterPro" id="IPR054708">
    <property type="entry name" value="MTPAP-like_central"/>
</dbReference>
<dbReference type="Proteomes" id="UP000785679">
    <property type="component" value="Unassembled WGS sequence"/>
</dbReference>
<evidence type="ECO:0000256" key="1">
    <source>
        <dbReference type="SAM" id="MobiDB-lite"/>
    </source>
</evidence>
<dbReference type="GO" id="GO:0043634">
    <property type="term" value="P:polyadenylation-dependent ncRNA catabolic process"/>
    <property type="evidence" value="ECO:0007669"/>
    <property type="project" value="TreeGrafter"/>
</dbReference>
<gene>
    <name evidence="3" type="ORF">FGO68_gene9181</name>
</gene>
<feature type="domain" description="Poly(A) RNA polymerase mitochondrial-like central palm" evidence="2">
    <location>
        <begin position="88"/>
        <end position="208"/>
    </location>
</feature>
<dbReference type="OrthoDB" id="286464at2759"/>
<dbReference type="GO" id="GO:0003729">
    <property type="term" value="F:mRNA binding"/>
    <property type="evidence" value="ECO:0007669"/>
    <property type="project" value="TreeGrafter"/>
</dbReference>
<dbReference type="CDD" id="cd05402">
    <property type="entry name" value="NT_PAP_TUTase"/>
    <property type="match status" value="1"/>
</dbReference>
<evidence type="ECO:0000259" key="2">
    <source>
        <dbReference type="Pfam" id="PF22600"/>
    </source>
</evidence>
<comment type="caution">
    <text evidence="3">The sequence shown here is derived from an EMBL/GenBank/DDBJ whole genome shotgun (WGS) entry which is preliminary data.</text>
</comment>
<dbReference type="GO" id="GO:0031499">
    <property type="term" value="C:TRAMP complex"/>
    <property type="evidence" value="ECO:0007669"/>
    <property type="project" value="TreeGrafter"/>
</dbReference>
<dbReference type="SUPFAM" id="SSF81301">
    <property type="entry name" value="Nucleotidyltransferase"/>
    <property type="match status" value="1"/>
</dbReference>
<keyword evidence="4" id="KW-1185">Reference proteome</keyword>
<dbReference type="EMBL" id="RRYP01011028">
    <property type="protein sequence ID" value="TNV78011.1"/>
    <property type="molecule type" value="Genomic_DNA"/>
</dbReference>
<dbReference type="AlphaFoldDB" id="A0A8J8NPS4"/>
<proteinExistence type="predicted"/>
<accession>A0A8J8NPS4</accession>
<protein>
    <recommendedName>
        <fullName evidence="2">Poly(A) RNA polymerase mitochondrial-like central palm domain-containing protein</fullName>
    </recommendedName>
</protein>
<feature type="region of interest" description="Disordered" evidence="1">
    <location>
        <begin position="30"/>
        <end position="50"/>
    </location>
</feature>
<dbReference type="GO" id="GO:0005730">
    <property type="term" value="C:nucleolus"/>
    <property type="evidence" value="ECO:0007669"/>
    <property type="project" value="TreeGrafter"/>
</dbReference>
<dbReference type="GO" id="GO:0031123">
    <property type="term" value="P:RNA 3'-end processing"/>
    <property type="evidence" value="ECO:0007669"/>
    <property type="project" value="TreeGrafter"/>
</dbReference>
<dbReference type="Gene3D" id="3.30.460.10">
    <property type="entry name" value="Beta Polymerase, domain 2"/>
    <property type="match status" value="1"/>
</dbReference>
<dbReference type="InterPro" id="IPR045862">
    <property type="entry name" value="Trf4-like"/>
</dbReference>
<evidence type="ECO:0000313" key="4">
    <source>
        <dbReference type="Proteomes" id="UP000785679"/>
    </source>
</evidence>
<dbReference type="SUPFAM" id="SSF81631">
    <property type="entry name" value="PAP/OAS1 substrate-binding domain"/>
    <property type="match status" value="1"/>
</dbReference>
<dbReference type="PANTHER" id="PTHR23092:SF15">
    <property type="entry name" value="INACTIVE NON-CANONICAL POLY(A) RNA POLYMERASE PROTEIN TRF4-2-RELATED"/>
    <property type="match status" value="1"/>
</dbReference>